<dbReference type="InterPro" id="IPR010730">
    <property type="entry name" value="HET"/>
</dbReference>
<dbReference type="SUPFAM" id="SSF52540">
    <property type="entry name" value="P-loop containing nucleoside triphosphate hydrolases"/>
    <property type="match status" value="1"/>
</dbReference>
<dbReference type="Pfam" id="PF25173">
    <property type="entry name" value="Beta-prop_WDR3_1st"/>
    <property type="match status" value="1"/>
</dbReference>
<evidence type="ECO:0000256" key="1">
    <source>
        <dbReference type="ARBA" id="ARBA00022574"/>
    </source>
</evidence>
<evidence type="ECO:0000259" key="5">
    <source>
        <dbReference type="Pfam" id="PF24883"/>
    </source>
</evidence>
<feature type="repeat" description="WD" evidence="3">
    <location>
        <begin position="1313"/>
        <end position="1359"/>
    </location>
</feature>
<feature type="domain" description="Nephrocystin 3-like N-terminal" evidence="5">
    <location>
        <begin position="291"/>
        <end position="451"/>
    </location>
</feature>
<dbReference type="SUPFAM" id="SSF50978">
    <property type="entry name" value="WD40 repeat-like"/>
    <property type="match status" value="2"/>
</dbReference>
<feature type="repeat" description="WD" evidence="3">
    <location>
        <begin position="972"/>
        <end position="1013"/>
    </location>
</feature>
<dbReference type="Gene3D" id="2.130.10.10">
    <property type="entry name" value="YVTN repeat-like/Quinoprotein amine dehydrogenase"/>
    <property type="match status" value="5"/>
</dbReference>
<dbReference type="InterPro" id="IPR001680">
    <property type="entry name" value="WD40_rpt"/>
</dbReference>
<evidence type="ECO:0000313" key="6">
    <source>
        <dbReference type="EMBL" id="EXJ87253.1"/>
    </source>
</evidence>
<proteinExistence type="predicted"/>
<dbReference type="PROSITE" id="PS00678">
    <property type="entry name" value="WD_REPEATS_1"/>
    <property type="match status" value="6"/>
</dbReference>
<dbReference type="Gene3D" id="3.40.50.300">
    <property type="entry name" value="P-loop containing nucleotide triphosphate hydrolases"/>
    <property type="match status" value="1"/>
</dbReference>
<feature type="repeat" description="WD" evidence="3">
    <location>
        <begin position="1014"/>
        <end position="1055"/>
    </location>
</feature>
<organism evidence="6 7">
    <name type="scientific">Capronia epimyces CBS 606.96</name>
    <dbReference type="NCBI Taxonomy" id="1182542"/>
    <lineage>
        <taxon>Eukaryota</taxon>
        <taxon>Fungi</taxon>
        <taxon>Dikarya</taxon>
        <taxon>Ascomycota</taxon>
        <taxon>Pezizomycotina</taxon>
        <taxon>Eurotiomycetes</taxon>
        <taxon>Chaetothyriomycetidae</taxon>
        <taxon>Chaetothyriales</taxon>
        <taxon>Herpotrichiellaceae</taxon>
        <taxon>Capronia</taxon>
    </lineage>
</organism>
<dbReference type="eggNOG" id="KOG4155">
    <property type="taxonomic scope" value="Eukaryota"/>
</dbReference>
<reference evidence="6 7" key="1">
    <citation type="submission" date="2013-03" db="EMBL/GenBank/DDBJ databases">
        <title>The Genome Sequence of Capronia epimyces CBS 606.96.</title>
        <authorList>
            <consortium name="The Broad Institute Genomics Platform"/>
            <person name="Cuomo C."/>
            <person name="de Hoog S."/>
            <person name="Gorbushina A."/>
            <person name="Walker B."/>
            <person name="Young S.K."/>
            <person name="Zeng Q."/>
            <person name="Gargeya S."/>
            <person name="Fitzgerald M."/>
            <person name="Haas B."/>
            <person name="Abouelleil A."/>
            <person name="Allen A.W."/>
            <person name="Alvarado L."/>
            <person name="Arachchi H.M."/>
            <person name="Berlin A.M."/>
            <person name="Chapman S.B."/>
            <person name="Gainer-Dewar J."/>
            <person name="Goldberg J."/>
            <person name="Griggs A."/>
            <person name="Gujja S."/>
            <person name="Hansen M."/>
            <person name="Howarth C."/>
            <person name="Imamovic A."/>
            <person name="Ireland A."/>
            <person name="Larimer J."/>
            <person name="McCowan C."/>
            <person name="Murphy C."/>
            <person name="Pearson M."/>
            <person name="Poon T.W."/>
            <person name="Priest M."/>
            <person name="Roberts A."/>
            <person name="Saif S."/>
            <person name="Shea T."/>
            <person name="Sisk P."/>
            <person name="Sykes S."/>
            <person name="Wortman J."/>
            <person name="Nusbaum C."/>
            <person name="Birren B."/>
        </authorList>
    </citation>
    <scope>NUCLEOTIDE SEQUENCE [LARGE SCALE GENOMIC DNA]</scope>
    <source>
        <strain evidence="6 7">CBS 606.96</strain>
    </source>
</reference>
<dbReference type="OrthoDB" id="4158009at2759"/>
<dbReference type="PRINTS" id="PR00320">
    <property type="entry name" value="GPROTEINBRPT"/>
</dbReference>
<dbReference type="InterPro" id="IPR056884">
    <property type="entry name" value="NPHP3-like_N"/>
</dbReference>
<dbReference type="PANTHER" id="PTHR19879:SF9">
    <property type="entry name" value="TRANSCRIPTION INITIATION FACTOR TFIID SUBUNIT 5"/>
    <property type="match status" value="1"/>
</dbReference>
<dbReference type="PROSITE" id="PS50082">
    <property type="entry name" value="WD_REPEATS_2"/>
    <property type="match status" value="13"/>
</dbReference>
<dbReference type="Pfam" id="PF06985">
    <property type="entry name" value="HET"/>
    <property type="match status" value="1"/>
</dbReference>
<dbReference type="RefSeq" id="XP_007732532.1">
    <property type="nucleotide sequence ID" value="XM_007734342.1"/>
</dbReference>
<evidence type="ECO:0000259" key="4">
    <source>
        <dbReference type="Pfam" id="PF06985"/>
    </source>
</evidence>
<feature type="repeat" description="WD" evidence="3">
    <location>
        <begin position="1360"/>
        <end position="1396"/>
    </location>
</feature>
<feature type="repeat" description="WD" evidence="3">
    <location>
        <begin position="1402"/>
        <end position="1443"/>
    </location>
</feature>
<dbReference type="Pfam" id="PF00400">
    <property type="entry name" value="WD40"/>
    <property type="match status" value="8"/>
</dbReference>
<dbReference type="Pfam" id="PF24883">
    <property type="entry name" value="NPHP3_N"/>
    <property type="match status" value="1"/>
</dbReference>
<evidence type="ECO:0000256" key="3">
    <source>
        <dbReference type="PROSITE-ProRule" id="PRU00221"/>
    </source>
</evidence>
<evidence type="ECO:0000256" key="2">
    <source>
        <dbReference type="ARBA" id="ARBA00022737"/>
    </source>
</evidence>
<dbReference type="STRING" id="1182542.W9Y410"/>
<dbReference type="SMART" id="SM00320">
    <property type="entry name" value="WD40"/>
    <property type="match status" value="13"/>
</dbReference>
<feature type="repeat" description="WD" evidence="3">
    <location>
        <begin position="930"/>
        <end position="971"/>
    </location>
</feature>
<dbReference type="PANTHER" id="PTHR19879">
    <property type="entry name" value="TRANSCRIPTION INITIATION FACTOR TFIID"/>
    <property type="match status" value="1"/>
</dbReference>
<dbReference type="EMBL" id="AMGY01000003">
    <property type="protein sequence ID" value="EXJ87253.1"/>
    <property type="molecule type" value="Genomic_DNA"/>
</dbReference>
<dbReference type="InterPro" id="IPR027417">
    <property type="entry name" value="P-loop_NTPase"/>
</dbReference>
<feature type="repeat" description="WD" evidence="3">
    <location>
        <begin position="846"/>
        <end position="887"/>
    </location>
</feature>
<feature type="repeat" description="WD" evidence="3">
    <location>
        <begin position="1188"/>
        <end position="1229"/>
    </location>
</feature>
<keyword evidence="7" id="KW-1185">Reference proteome</keyword>
<gene>
    <name evidence="6" type="ORF">A1O3_04212</name>
</gene>
<dbReference type="InterPro" id="IPR015943">
    <property type="entry name" value="WD40/YVTN_repeat-like_dom_sf"/>
</dbReference>
<keyword evidence="1 3" id="KW-0853">WD repeat</keyword>
<feature type="repeat" description="WD" evidence="3">
    <location>
        <begin position="1098"/>
        <end position="1139"/>
    </location>
</feature>
<dbReference type="PROSITE" id="PS50294">
    <property type="entry name" value="WD_REPEATS_REGION"/>
    <property type="match status" value="13"/>
</dbReference>
<feature type="repeat" description="WD" evidence="3">
    <location>
        <begin position="1056"/>
        <end position="1097"/>
    </location>
</feature>
<dbReference type="HOGENOM" id="CLU_000288_6_16_1"/>
<dbReference type="GeneID" id="19168332"/>
<dbReference type="InterPro" id="IPR020472">
    <property type="entry name" value="WD40_PAC1"/>
</dbReference>
<name>W9Y410_9EURO</name>
<keyword evidence="2" id="KW-0677">Repeat</keyword>
<feature type="repeat" description="WD" evidence="3">
    <location>
        <begin position="1271"/>
        <end position="1312"/>
    </location>
</feature>
<protein>
    <submittedName>
        <fullName evidence="6">Uncharacterized protein</fullName>
    </submittedName>
</protein>
<sequence length="1560" mass="173338">MRLLQLNSDGSIKRTGYLYSGIQIPKYAILSHTWLDDEDEVSFEDFDNGHAEQKTGYEKIRFCGAQAAKDSLEYFWVDTCCIPRSNNTELQEAITSMFKWYRNATKCYVYLTDVDVSEGEANDASSSRLWESALRRSRWFTRGWTLQELLAPASVEFFSVQGTRLGDKKSLEQYILEITGIPPQALRGEPLAKFSVAERLSWAETRQTKRKEDRAYSLLGVFAIFMPLMYGEGDHAFTRLQQEIERKHAESARQDALLSTLPTAPQAAFNSFNNQHASTCLPNTRVELLQNITEWADGSDDRCIFWLNGTAGTGKSTVARTVARTYHDRGNLGASFFFSRGGGDVSHSDKLFTTLASQLATKIPSIRRHIYGAIMAQKDIAAQSLRDQWDQLILNPLSMLDTRAAPPAIVLVLDALDECDSERDIRIVLRLLATTRLSTGKVRLRIFITSRPETPIRCGFSQIPEAERQVFVLQDILPTIVDRDLSLFFEHSFASIREERDFPPDWPGMRVITRLVEISCGLFIWASTACRFIREGRRLAMRRITILINGHRSGAGPEKQLDEIYTTVLRDSTQQGYNEEEKQEVYQTLREVLGSIVTLLSPLSTESLVHLLRKTPQHIDETLADLHTIFNIPAQKNRPIRLHHPTFRDFLLNKNRCSDLNFWVDEKQAHRTLADNCIQLMSRMLRRNICGLDSPGALVRDVDPSLIEERIPPELQYACLYWVQHYRHSGTRLQDNDPAHRFFQKHFLHWLEAVNLIGKSAEAAAVIRMYHSLLMPADNLHQLAFVKDARRFIFAFQSIIEYAPLQTYCAALSFIRPTNELKHHFGREMHPWIKQVRIAEAIAPEAKDEYNYVNDISFTPDGRQVASGSVNEVVRLWDVATKATSFKLVGQTEKVSSVAISPGGRMIASGSDDATVMVWDMRTRAVLHSLGGHSRWVNSVVFSPDGKLLASGSMDETVRVWDVVKGKEINMFDGSSSCVNSVAFSPDGSLIASGTVDCVVRLWAVDTGEIRVMLDGHSGCINSVRFSPDGRRIVSGSDDMTIRVWDTATETEIMSLKGHLKKVMAVTFSPDARLIASGSEDRTVRLWNATTGVTLATLVGHTSGINAVTFSPDGQILASGSFDDEVRLWAAETGESLGKLDDFDSDDVEPGFQLVQQWTKGEATSDLDLDEKGTLASTAATLVEKEEFKGHASTVLCVVPSPDGRSVASGSHDTTIKVWTVEGVERLKLEGHSGSISHLEFSPNSHLLASTSTDKTVRLWSMETGAELHTLRGHSGTVRHAQFSSDGRLLASCSIDKTIRLWDTATGTVVHSLEGHVDTVNRVAFSAADKHNCNHLLASCSADTTIMLWDLATGQRRTTFRGHVDAVNSVAFSRDGQMLVSCSADRTVRLWTTESGTMCGIFKGHTLPVNSAAFSPDNKLVVSCADDETVRLWSLETGSPRAVLNVAVVVRAVAFASSSRAIHTDRGVLDVDSLPLTSPPSPSGELDLDSVLVNISLEDGQQTLADHLFVTKDWLKRGAENTLWLPDEYHATSVATTSSTTWGDAIVLGHPSGSISFISL</sequence>
<dbReference type="InterPro" id="IPR019775">
    <property type="entry name" value="WD40_repeat_CS"/>
</dbReference>
<feature type="repeat" description="WD" evidence="3">
    <location>
        <begin position="888"/>
        <end position="929"/>
    </location>
</feature>
<accession>W9Y410</accession>
<dbReference type="InterPro" id="IPR036322">
    <property type="entry name" value="WD40_repeat_dom_sf"/>
</dbReference>
<evidence type="ECO:0000313" key="7">
    <source>
        <dbReference type="Proteomes" id="UP000019478"/>
    </source>
</evidence>
<dbReference type="Proteomes" id="UP000019478">
    <property type="component" value="Unassembled WGS sequence"/>
</dbReference>
<dbReference type="CDD" id="cd00200">
    <property type="entry name" value="WD40"/>
    <property type="match status" value="2"/>
</dbReference>
<comment type="caution">
    <text evidence="6">The sequence shown here is derived from an EMBL/GenBank/DDBJ whole genome shotgun (WGS) entry which is preliminary data.</text>
</comment>
<feature type="domain" description="Heterokaryon incompatibility" evidence="4">
    <location>
        <begin position="27"/>
        <end position="148"/>
    </location>
</feature>
<feature type="repeat" description="WD" evidence="3">
    <location>
        <begin position="1229"/>
        <end position="1270"/>
    </location>
</feature>